<dbReference type="RefSeq" id="WP_164694121.1">
    <property type="nucleotide sequence ID" value="NZ_JAAIKB010000003.1"/>
</dbReference>
<keyword evidence="1" id="KW-1133">Transmembrane helix</keyword>
<accession>A0A6M1LIQ6</accession>
<gene>
    <name evidence="2" type="ORF">G3576_09335</name>
</gene>
<keyword evidence="1" id="KW-0812">Transmembrane</keyword>
<evidence type="ECO:0000313" key="3">
    <source>
        <dbReference type="Proteomes" id="UP000475385"/>
    </source>
</evidence>
<organism evidence="2 3">
    <name type="scientific">Falsiroseomonas algicola</name>
    <dbReference type="NCBI Taxonomy" id="2716930"/>
    <lineage>
        <taxon>Bacteria</taxon>
        <taxon>Pseudomonadati</taxon>
        <taxon>Pseudomonadota</taxon>
        <taxon>Alphaproteobacteria</taxon>
        <taxon>Acetobacterales</taxon>
        <taxon>Roseomonadaceae</taxon>
        <taxon>Falsiroseomonas</taxon>
    </lineage>
</organism>
<dbReference type="Proteomes" id="UP000475385">
    <property type="component" value="Unassembled WGS sequence"/>
</dbReference>
<sequence>MPRHPPWPPSPAQEPLSLRQILTALRTPGIAAECRAPLVFAALALSVLAIDLLGPLLGLGLAVPLLHAAAGYRLSPFAGALTVGALGCLAWLIL</sequence>
<name>A0A6M1LIQ6_9PROT</name>
<reference evidence="2 3" key="1">
    <citation type="submission" date="2020-03" db="EMBL/GenBank/DDBJ databases">
        <title>Roseomonas stagni sp. nov., isolated from pond water in Japan.</title>
        <authorList>
            <person name="Furuhata K."/>
            <person name="Miyamoto H."/>
            <person name="Goto K."/>
        </authorList>
    </citation>
    <scope>NUCLEOTIDE SEQUENCE [LARGE SCALE GENOMIC DNA]</scope>
    <source>
        <strain evidence="2 3">PeD5</strain>
    </source>
</reference>
<proteinExistence type="predicted"/>
<keyword evidence="1" id="KW-0472">Membrane</keyword>
<evidence type="ECO:0000256" key="1">
    <source>
        <dbReference type="SAM" id="Phobius"/>
    </source>
</evidence>
<dbReference type="AlphaFoldDB" id="A0A6M1LIQ6"/>
<comment type="caution">
    <text evidence="2">The sequence shown here is derived from an EMBL/GenBank/DDBJ whole genome shotgun (WGS) entry which is preliminary data.</text>
</comment>
<protein>
    <submittedName>
        <fullName evidence="2">Uncharacterized protein</fullName>
    </submittedName>
</protein>
<evidence type="ECO:0000313" key="2">
    <source>
        <dbReference type="EMBL" id="NGM20215.1"/>
    </source>
</evidence>
<dbReference type="EMBL" id="JAAIKB010000003">
    <property type="protein sequence ID" value="NGM20215.1"/>
    <property type="molecule type" value="Genomic_DNA"/>
</dbReference>
<keyword evidence="3" id="KW-1185">Reference proteome</keyword>
<feature type="transmembrane region" description="Helical" evidence="1">
    <location>
        <begin position="38"/>
        <end position="62"/>
    </location>
</feature>
<feature type="transmembrane region" description="Helical" evidence="1">
    <location>
        <begin position="74"/>
        <end position="93"/>
    </location>
</feature>